<dbReference type="SUPFAM" id="SSF49785">
    <property type="entry name" value="Galactose-binding domain-like"/>
    <property type="match status" value="1"/>
</dbReference>
<dbReference type="InterPro" id="IPR013736">
    <property type="entry name" value="Xaa-Pro_dipept_C"/>
</dbReference>
<accession>A0AAU7TQ79</accession>
<dbReference type="Pfam" id="PF08530">
    <property type="entry name" value="PepX_C"/>
    <property type="match status" value="1"/>
</dbReference>
<dbReference type="RefSeq" id="WP_350281622.1">
    <property type="nucleotide sequence ID" value="NZ_CP158165.1"/>
</dbReference>
<organism evidence="2">
    <name type="scientific">Kribbella sp. HUAS MG21</name>
    <dbReference type="NCBI Taxonomy" id="3160966"/>
    <lineage>
        <taxon>Bacteria</taxon>
        <taxon>Bacillati</taxon>
        <taxon>Actinomycetota</taxon>
        <taxon>Actinomycetes</taxon>
        <taxon>Propionibacteriales</taxon>
        <taxon>Kribbellaceae</taxon>
        <taxon>Kribbella</taxon>
    </lineage>
</organism>
<protein>
    <submittedName>
        <fullName evidence="2">CocE/NonD family hydrolase C-terminal non-catalytic domain-containing protein</fullName>
    </submittedName>
</protein>
<reference evidence="2" key="1">
    <citation type="submission" date="2024-06" db="EMBL/GenBank/DDBJ databases">
        <title>Kribbella sp. strain HUAS MG21 genome sequences.</title>
        <authorList>
            <person name="Mo P."/>
        </authorList>
    </citation>
    <scope>NUCLEOTIDE SEQUENCE</scope>
    <source>
        <strain evidence="2">HUAS MG21</strain>
    </source>
</reference>
<proteinExistence type="predicted"/>
<name>A0AAU7TQ79_9ACTN</name>
<dbReference type="SMART" id="SM00939">
    <property type="entry name" value="PepX_C"/>
    <property type="match status" value="1"/>
</dbReference>
<dbReference type="AlphaFoldDB" id="A0AAU7TQ79"/>
<evidence type="ECO:0000259" key="1">
    <source>
        <dbReference type="SMART" id="SM00939"/>
    </source>
</evidence>
<dbReference type="GO" id="GO:0008239">
    <property type="term" value="F:dipeptidyl-peptidase activity"/>
    <property type="evidence" value="ECO:0007669"/>
    <property type="project" value="InterPro"/>
</dbReference>
<dbReference type="Gene3D" id="2.60.120.260">
    <property type="entry name" value="Galactose-binding domain-like"/>
    <property type="match status" value="1"/>
</dbReference>
<evidence type="ECO:0000313" key="2">
    <source>
        <dbReference type="EMBL" id="XBV28879.1"/>
    </source>
</evidence>
<gene>
    <name evidence="2" type="ORF">ABN611_09830</name>
</gene>
<sequence>MRTPQATVQREDGSFVDEPRWPAVGARQTTLKLSKAAGAKAGGLSIATASSDPISFTGTDEPSEDTVVLDPTAARTDRAVFLSDELSKAVRVSGTGKVSVRVKVNKVASGIKARLVDYGTANRYANVTNVPNTKVCWGDGNALDTGCYAETKINTAVSDTSVVVRTLADVGHYKSLYTKEYLSPGRWYDLSFELNADDVVFAAGHRLGLVLTVEPDNPSIPFKGATITLDPTRSSLTLPLTGYTAALQTAEIPQARVPSTRLAQPEPEKHPVELMRQMVEASR</sequence>
<dbReference type="EMBL" id="CP158165">
    <property type="protein sequence ID" value="XBV28879.1"/>
    <property type="molecule type" value="Genomic_DNA"/>
</dbReference>
<dbReference type="InterPro" id="IPR008979">
    <property type="entry name" value="Galactose-bd-like_sf"/>
</dbReference>
<feature type="domain" description="Xaa-Pro dipeptidyl-peptidase C-terminal" evidence="1">
    <location>
        <begin position="1"/>
        <end position="237"/>
    </location>
</feature>
<keyword evidence="2" id="KW-0378">Hydrolase</keyword>